<accession>A0A0L0BSC9</accession>
<comment type="caution">
    <text evidence="2">The sequence shown here is derived from an EMBL/GenBank/DDBJ whole genome shotgun (WGS) entry which is preliminary data.</text>
</comment>
<keyword evidence="1" id="KW-0472">Membrane</keyword>
<feature type="transmembrane region" description="Helical" evidence="1">
    <location>
        <begin position="23"/>
        <end position="44"/>
    </location>
</feature>
<keyword evidence="3" id="KW-1185">Reference proteome</keyword>
<keyword evidence="1" id="KW-1133">Transmembrane helix</keyword>
<gene>
    <name evidence="2" type="ORF">FF38_00380</name>
</gene>
<sequence length="199" mass="21049">MVGPKISPITENSKYSESNTTSLGIAALSVSFIGSLAVISPALLGRTMKDKLLPLFEGTVTILTRFLSFKTNSSISLETSVKSYSLSVFSMVTSASKALSISNGLLTTNSRIFLGTSILYLERCKFTAIVLFCLLPVCSSVMTANILMGALFLLVSISTVNLGKTYLATSNFFSVLVSSSLGPCITSINHSPITGCSDN</sequence>
<dbReference type="Proteomes" id="UP000037069">
    <property type="component" value="Unassembled WGS sequence"/>
</dbReference>
<dbReference type="AlphaFoldDB" id="A0A0L0BSC9"/>
<name>A0A0L0BSC9_LUCCU</name>
<protein>
    <submittedName>
        <fullName evidence="2">Uncharacterized protein</fullName>
    </submittedName>
</protein>
<proteinExistence type="predicted"/>
<evidence type="ECO:0000313" key="3">
    <source>
        <dbReference type="Proteomes" id="UP000037069"/>
    </source>
</evidence>
<organism evidence="2 3">
    <name type="scientific">Lucilia cuprina</name>
    <name type="common">Green bottle fly</name>
    <name type="synonym">Australian sheep blowfly</name>
    <dbReference type="NCBI Taxonomy" id="7375"/>
    <lineage>
        <taxon>Eukaryota</taxon>
        <taxon>Metazoa</taxon>
        <taxon>Ecdysozoa</taxon>
        <taxon>Arthropoda</taxon>
        <taxon>Hexapoda</taxon>
        <taxon>Insecta</taxon>
        <taxon>Pterygota</taxon>
        <taxon>Neoptera</taxon>
        <taxon>Endopterygota</taxon>
        <taxon>Diptera</taxon>
        <taxon>Brachycera</taxon>
        <taxon>Muscomorpha</taxon>
        <taxon>Oestroidea</taxon>
        <taxon>Calliphoridae</taxon>
        <taxon>Luciliinae</taxon>
        <taxon>Lucilia</taxon>
    </lineage>
</organism>
<keyword evidence="1" id="KW-0812">Transmembrane</keyword>
<feature type="transmembrane region" description="Helical" evidence="1">
    <location>
        <begin position="129"/>
        <end position="157"/>
    </location>
</feature>
<dbReference type="EMBL" id="JRES01001441">
    <property type="protein sequence ID" value="KNC22921.1"/>
    <property type="molecule type" value="Genomic_DNA"/>
</dbReference>
<reference evidence="2 3" key="1">
    <citation type="journal article" date="2015" name="Nat. Commun.">
        <title>Lucilia cuprina genome unlocks parasitic fly biology to underpin future interventions.</title>
        <authorList>
            <person name="Anstead C.A."/>
            <person name="Korhonen P.K."/>
            <person name="Young N.D."/>
            <person name="Hall R.S."/>
            <person name="Jex A.R."/>
            <person name="Murali S.C."/>
            <person name="Hughes D.S."/>
            <person name="Lee S.F."/>
            <person name="Perry T."/>
            <person name="Stroehlein A.J."/>
            <person name="Ansell B.R."/>
            <person name="Breugelmans B."/>
            <person name="Hofmann A."/>
            <person name="Qu J."/>
            <person name="Dugan S."/>
            <person name="Lee S.L."/>
            <person name="Chao H."/>
            <person name="Dinh H."/>
            <person name="Han Y."/>
            <person name="Doddapaneni H.V."/>
            <person name="Worley K.C."/>
            <person name="Muzny D.M."/>
            <person name="Ioannidis P."/>
            <person name="Waterhouse R.M."/>
            <person name="Zdobnov E.M."/>
            <person name="James P.J."/>
            <person name="Bagnall N.H."/>
            <person name="Kotze A.C."/>
            <person name="Gibbs R.A."/>
            <person name="Richards S."/>
            <person name="Batterham P."/>
            <person name="Gasser R.B."/>
        </authorList>
    </citation>
    <scope>NUCLEOTIDE SEQUENCE [LARGE SCALE GENOMIC DNA]</scope>
    <source>
        <strain evidence="2 3">LS</strain>
        <tissue evidence="2">Full body</tissue>
    </source>
</reference>
<evidence type="ECO:0000313" key="2">
    <source>
        <dbReference type="EMBL" id="KNC22921.1"/>
    </source>
</evidence>
<evidence type="ECO:0000256" key="1">
    <source>
        <dbReference type="SAM" id="Phobius"/>
    </source>
</evidence>